<dbReference type="AlphaFoldDB" id="A0A0B6XUT0"/>
<reference evidence="1" key="1">
    <citation type="submission" date="2014-12" db="EMBL/GenBank/DDBJ databases">
        <title>Insight into the proteome of Arion vulgaris.</title>
        <authorList>
            <person name="Aradska J."/>
            <person name="Bulat T."/>
            <person name="Smidak R."/>
            <person name="Sarate P."/>
            <person name="Gangsoo J."/>
            <person name="Sialana F."/>
            <person name="Bilban M."/>
            <person name="Lubec G."/>
        </authorList>
    </citation>
    <scope>NUCLEOTIDE SEQUENCE</scope>
    <source>
        <tissue evidence="1">Skin</tissue>
    </source>
</reference>
<sequence length="89" mass="10061">ECFYGLFKGTHCIKFKGEKEDGTTVLVRDCSNSDWGSHCGDIRYLYGEKEQMINGCLDACHHDGCNKATFHKQSYFLVIPIVAVILILK</sequence>
<protein>
    <recommendedName>
        <fullName evidence="2">Protein sleepless</fullName>
    </recommendedName>
</protein>
<name>A0A0B6XUT0_9EUPU</name>
<gene>
    <name evidence="1" type="primary">ORF408</name>
</gene>
<proteinExistence type="predicted"/>
<organism evidence="1">
    <name type="scientific">Arion vulgaris</name>
    <dbReference type="NCBI Taxonomy" id="1028688"/>
    <lineage>
        <taxon>Eukaryota</taxon>
        <taxon>Metazoa</taxon>
        <taxon>Spiralia</taxon>
        <taxon>Lophotrochozoa</taxon>
        <taxon>Mollusca</taxon>
        <taxon>Gastropoda</taxon>
        <taxon>Heterobranchia</taxon>
        <taxon>Euthyneura</taxon>
        <taxon>Panpulmonata</taxon>
        <taxon>Eupulmonata</taxon>
        <taxon>Stylommatophora</taxon>
        <taxon>Helicina</taxon>
        <taxon>Arionoidea</taxon>
        <taxon>Arionidae</taxon>
        <taxon>Arion</taxon>
    </lineage>
</organism>
<accession>A0A0B6XUT0</accession>
<evidence type="ECO:0000313" key="1">
    <source>
        <dbReference type="EMBL" id="CEK47035.1"/>
    </source>
</evidence>
<evidence type="ECO:0008006" key="2">
    <source>
        <dbReference type="Google" id="ProtNLM"/>
    </source>
</evidence>
<feature type="non-terminal residue" evidence="1">
    <location>
        <position position="89"/>
    </location>
</feature>
<feature type="non-terminal residue" evidence="1">
    <location>
        <position position="1"/>
    </location>
</feature>
<dbReference type="EMBL" id="HACG01000170">
    <property type="protein sequence ID" value="CEK47035.1"/>
    <property type="molecule type" value="Transcribed_RNA"/>
</dbReference>